<keyword evidence="7 12" id="KW-0220">Diaminopimelate biosynthesis</keyword>
<dbReference type="EMBL" id="PDBW01000001">
    <property type="protein sequence ID" value="PFH02534.1"/>
    <property type="molecule type" value="Genomic_DNA"/>
</dbReference>
<evidence type="ECO:0000256" key="14">
    <source>
        <dbReference type="PIRSR" id="PIRSR001365-1"/>
    </source>
</evidence>
<feature type="binding site" evidence="12 15">
    <location>
        <position position="48"/>
    </location>
    <ligand>
        <name>pyruvate</name>
        <dbReference type="ChEBI" id="CHEBI:15361"/>
    </ligand>
</feature>
<dbReference type="InterPro" id="IPR020624">
    <property type="entry name" value="Schiff_base-form_aldolases_CS"/>
</dbReference>
<evidence type="ECO:0000256" key="6">
    <source>
        <dbReference type="ARBA" id="ARBA00022605"/>
    </source>
</evidence>
<comment type="caution">
    <text evidence="12">Was originally thought to be a dihydrodipicolinate synthase (DHDPS), catalyzing the condensation of (S)-aspartate-beta-semialdehyde [(S)-ASA] and pyruvate to dihydrodipicolinate (DHDP). However, it was shown in E.coli that the product of the enzymatic reaction is not dihydrodipicolinate but in fact (4S)-4-hydroxy-2,3,4,5-tetrahydro-(2S)-dipicolinic acid (HTPA), and that the consecutive dehydration reaction leading to DHDP is not spontaneous but catalyzed by DapB.</text>
</comment>
<dbReference type="PANTHER" id="PTHR12128:SF66">
    <property type="entry name" value="4-HYDROXY-2-OXOGLUTARATE ALDOLASE, MITOCHONDRIAL"/>
    <property type="match status" value="1"/>
</dbReference>
<keyword evidence="10 12" id="KW-0704">Schiff base</keyword>
<evidence type="ECO:0000256" key="12">
    <source>
        <dbReference type="HAMAP-Rule" id="MF_00418"/>
    </source>
</evidence>
<evidence type="ECO:0000256" key="1">
    <source>
        <dbReference type="ARBA" id="ARBA00003294"/>
    </source>
</evidence>
<keyword evidence="5 12" id="KW-0963">Cytoplasm</keyword>
<feature type="site" description="Part of a proton relay during catalysis" evidence="12">
    <location>
        <position position="47"/>
    </location>
</feature>
<evidence type="ECO:0000256" key="9">
    <source>
        <dbReference type="ARBA" id="ARBA00023239"/>
    </source>
</evidence>
<dbReference type="GO" id="GO:0005829">
    <property type="term" value="C:cytosol"/>
    <property type="evidence" value="ECO:0007669"/>
    <property type="project" value="TreeGrafter"/>
</dbReference>
<keyword evidence="8 12" id="KW-0457">Lysine biosynthesis</keyword>
<evidence type="ECO:0000256" key="5">
    <source>
        <dbReference type="ARBA" id="ARBA00022490"/>
    </source>
</evidence>
<dbReference type="PIRSF" id="PIRSF001365">
    <property type="entry name" value="DHDPS"/>
    <property type="match status" value="1"/>
</dbReference>
<dbReference type="Gene3D" id="3.20.20.70">
    <property type="entry name" value="Aldolase class I"/>
    <property type="match status" value="1"/>
</dbReference>
<evidence type="ECO:0000256" key="10">
    <source>
        <dbReference type="ARBA" id="ARBA00023270"/>
    </source>
</evidence>
<name>A0AB36TF53_ACETH</name>
<dbReference type="GO" id="GO:0009089">
    <property type="term" value="P:lysine biosynthetic process via diaminopimelate"/>
    <property type="evidence" value="ECO:0007669"/>
    <property type="project" value="UniProtKB-UniRule"/>
</dbReference>
<feature type="binding site" evidence="12 15">
    <location>
        <position position="204"/>
    </location>
    <ligand>
        <name>pyruvate</name>
        <dbReference type="ChEBI" id="CHEBI:15361"/>
    </ligand>
</feature>
<dbReference type="SMR" id="A0AB36TF53"/>
<evidence type="ECO:0000256" key="4">
    <source>
        <dbReference type="ARBA" id="ARBA00012086"/>
    </source>
</evidence>
<dbReference type="Proteomes" id="UP000223596">
    <property type="component" value="Unassembled WGS sequence"/>
</dbReference>
<feature type="active site" description="Proton donor/acceptor" evidence="12 14">
    <location>
        <position position="136"/>
    </location>
</feature>
<dbReference type="InterPro" id="IPR002220">
    <property type="entry name" value="DapA-like"/>
</dbReference>
<comment type="pathway">
    <text evidence="2 12">Amino-acid biosynthesis; L-lysine biosynthesis via DAP pathway; (S)-tetrahydrodipicolinate from L-aspartate: step 3/4.</text>
</comment>
<dbReference type="NCBIfam" id="TIGR00674">
    <property type="entry name" value="dapA"/>
    <property type="match status" value="1"/>
</dbReference>
<gene>
    <name evidence="12" type="primary">dapA</name>
    <name evidence="16" type="ORF">M972_111313</name>
</gene>
<dbReference type="GeneID" id="35805871"/>
<feature type="active site" description="Schiff-base intermediate with substrate" evidence="12 14">
    <location>
        <position position="164"/>
    </location>
</feature>
<comment type="catalytic activity">
    <reaction evidence="11 12">
        <text>L-aspartate 4-semialdehyde + pyruvate = (2S,4S)-4-hydroxy-2,3,4,5-tetrahydrodipicolinate + H2O + H(+)</text>
        <dbReference type="Rhea" id="RHEA:34171"/>
        <dbReference type="ChEBI" id="CHEBI:15361"/>
        <dbReference type="ChEBI" id="CHEBI:15377"/>
        <dbReference type="ChEBI" id="CHEBI:15378"/>
        <dbReference type="ChEBI" id="CHEBI:67139"/>
        <dbReference type="ChEBI" id="CHEBI:537519"/>
        <dbReference type="EC" id="4.3.3.7"/>
    </reaction>
</comment>
<evidence type="ECO:0000256" key="7">
    <source>
        <dbReference type="ARBA" id="ARBA00022915"/>
    </source>
</evidence>
<sequence length="292" mass="31975">MRKPIFTGAGVAIITPFTENGVNYDKLGELIEFQIREGIDSIIICGTTGEASTMPDEEHKAVIKYTVEKVNKRVPVIAGTGSNDTIHAVELSKYAEEVGADAILSVTPYYNKTTQKGLYEHFKLIAESIKIPVVLYNVPGRTGLNIEPKTVKQLAEIENIVAIKECNINQVGEIISICPPDFTVYSGNDDMVVPLLALGGKGVISVMANIIPKKTHELVATFLDGNVEESRKIQLSLLNLIKALFIEVSPIPVKAAMNLMGMEVGKCRLPLTDMTEKNFEILKQTLKDYGLI</sequence>
<dbReference type="PRINTS" id="PR00146">
    <property type="entry name" value="DHPICSNTHASE"/>
</dbReference>
<keyword evidence="9 12" id="KW-0456">Lyase</keyword>
<dbReference type="InterPro" id="IPR005263">
    <property type="entry name" value="DapA"/>
</dbReference>
<dbReference type="GO" id="GO:0019877">
    <property type="term" value="P:diaminopimelate biosynthetic process"/>
    <property type="evidence" value="ECO:0007669"/>
    <property type="project" value="UniProtKB-UniRule"/>
</dbReference>
<dbReference type="PANTHER" id="PTHR12128">
    <property type="entry name" value="DIHYDRODIPICOLINATE SYNTHASE"/>
    <property type="match status" value="1"/>
</dbReference>
<organism evidence="16 17">
    <name type="scientific">Acetivibrio thermocellus AD2</name>
    <dbReference type="NCBI Taxonomy" id="1138384"/>
    <lineage>
        <taxon>Bacteria</taxon>
        <taxon>Bacillati</taxon>
        <taxon>Bacillota</taxon>
        <taxon>Clostridia</taxon>
        <taxon>Eubacteriales</taxon>
        <taxon>Oscillospiraceae</taxon>
        <taxon>Acetivibrio</taxon>
    </lineage>
</organism>
<evidence type="ECO:0000256" key="13">
    <source>
        <dbReference type="PIRNR" id="PIRNR001365"/>
    </source>
</evidence>
<comment type="caution">
    <text evidence="16">The sequence shown here is derived from an EMBL/GenBank/DDBJ whole genome shotgun (WGS) entry which is preliminary data.</text>
</comment>
<dbReference type="GO" id="GO:0008840">
    <property type="term" value="F:4-hydroxy-tetrahydrodipicolinate synthase activity"/>
    <property type="evidence" value="ECO:0007669"/>
    <property type="project" value="UniProtKB-UniRule"/>
</dbReference>
<evidence type="ECO:0000313" key="16">
    <source>
        <dbReference type="EMBL" id="PFH02534.1"/>
    </source>
</evidence>
<dbReference type="SUPFAM" id="SSF51569">
    <property type="entry name" value="Aldolase"/>
    <property type="match status" value="1"/>
</dbReference>
<feature type="site" description="Part of a proton relay during catalysis" evidence="12">
    <location>
        <position position="110"/>
    </location>
</feature>
<evidence type="ECO:0000256" key="2">
    <source>
        <dbReference type="ARBA" id="ARBA00005120"/>
    </source>
</evidence>
<dbReference type="Pfam" id="PF00701">
    <property type="entry name" value="DHDPS"/>
    <property type="match status" value="1"/>
</dbReference>
<dbReference type="RefSeq" id="WP_003518658.1">
    <property type="nucleotide sequence ID" value="NZ_CP013828.1"/>
</dbReference>
<dbReference type="InterPro" id="IPR013785">
    <property type="entry name" value="Aldolase_TIM"/>
</dbReference>
<comment type="subcellular location">
    <subcellularLocation>
        <location evidence="12">Cytoplasm</location>
    </subcellularLocation>
</comment>
<comment type="similarity">
    <text evidence="3 12 13">Belongs to the DapA family.</text>
</comment>
<accession>A0AB36TF53</accession>
<evidence type="ECO:0000256" key="11">
    <source>
        <dbReference type="ARBA" id="ARBA00047836"/>
    </source>
</evidence>
<dbReference type="PROSITE" id="PS00665">
    <property type="entry name" value="DHDPS_1"/>
    <property type="match status" value="1"/>
</dbReference>
<dbReference type="InterPro" id="IPR020625">
    <property type="entry name" value="Schiff_base-form_aldolases_AS"/>
</dbReference>
<dbReference type="EC" id="4.3.3.7" evidence="4 12"/>
<evidence type="ECO:0000256" key="8">
    <source>
        <dbReference type="ARBA" id="ARBA00023154"/>
    </source>
</evidence>
<evidence type="ECO:0000256" key="3">
    <source>
        <dbReference type="ARBA" id="ARBA00007592"/>
    </source>
</evidence>
<reference evidence="16 17" key="1">
    <citation type="submission" date="2017-09" db="EMBL/GenBank/DDBJ databases">
        <title>Evaluation of Pacific Biosciences Sequencing Technology to Finishing C. thermocellum Genome Sequences.</title>
        <authorList>
            <person name="Brown S."/>
        </authorList>
    </citation>
    <scope>NUCLEOTIDE SEQUENCE [LARGE SCALE GENOMIC DNA]</scope>
    <source>
        <strain evidence="16 17">AD2</strain>
    </source>
</reference>
<keyword evidence="6 12" id="KW-0028">Amino-acid biosynthesis</keyword>
<dbReference type="CDD" id="cd00950">
    <property type="entry name" value="DHDPS"/>
    <property type="match status" value="1"/>
</dbReference>
<dbReference type="HAMAP" id="MF_00418">
    <property type="entry name" value="DapA"/>
    <property type="match status" value="1"/>
</dbReference>
<dbReference type="SMART" id="SM01130">
    <property type="entry name" value="DHDPS"/>
    <property type="match status" value="1"/>
</dbReference>
<dbReference type="PROSITE" id="PS00666">
    <property type="entry name" value="DHDPS_2"/>
    <property type="match status" value="1"/>
</dbReference>
<comment type="subunit">
    <text evidence="12">Homotetramer; dimer of dimers.</text>
</comment>
<comment type="function">
    <text evidence="1 12">Catalyzes the condensation of (S)-aspartate-beta-semialdehyde [(S)-ASA] and pyruvate to 4-hydroxy-tetrahydrodipicolinate (HTPA).</text>
</comment>
<evidence type="ECO:0000313" key="17">
    <source>
        <dbReference type="Proteomes" id="UP000223596"/>
    </source>
</evidence>
<protein>
    <recommendedName>
        <fullName evidence="4 12">4-hydroxy-tetrahydrodipicolinate synthase</fullName>
        <shortName evidence="12">HTPA synthase</shortName>
        <ecNumber evidence="4 12">4.3.3.7</ecNumber>
    </recommendedName>
</protein>
<dbReference type="AlphaFoldDB" id="A0AB36TF53"/>
<proteinExistence type="inferred from homology"/>
<evidence type="ECO:0000256" key="15">
    <source>
        <dbReference type="PIRSR" id="PIRSR001365-2"/>
    </source>
</evidence>